<dbReference type="AlphaFoldDB" id="A0A8J4BW64"/>
<keyword evidence="3" id="KW-1185">Reference proteome</keyword>
<evidence type="ECO:0000256" key="1">
    <source>
        <dbReference type="SAM" id="MobiDB-lite"/>
    </source>
</evidence>
<dbReference type="EMBL" id="BNCO01000086">
    <property type="protein sequence ID" value="GIL66550.1"/>
    <property type="molecule type" value="Genomic_DNA"/>
</dbReference>
<feature type="compositionally biased region" description="Low complexity" evidence="1">
    <location>
        <begin position="58"/>
        <end position="76"/>
    </location>
</feature>
<evidence type="ECO:0000313" key="2">
    <source>
        <dbReference type="EMBL" id="GIL66550.1"/>
    </source>
</evidence>
<protein>
    <submittedName>
        <fullName evidence="2">Uncharacterized protein</fullName>
    </submittedName>
</protein>
<comment type="caution">
    <text evidence="2">The sequence shown here is derived from an EMBL/GenBank/DDBJ whole genome shotgun (WGS) entry which is preliminary data.</text>
</comment>
<evidence type="ECO:0000313" key="3">
    <source>
        <dbReference type="Proteomes" id="UP000747399"/>
    </source>
</evidence>
<name>A0A8J4BW64_9CHLO</name>
<proteinExistence type="predicted"/>
<dbReference type="Proteomes" id="UP000747399">
    <property type="component" value="Unassembled WGS sequence"/>
</dbReference>
<feature type="region of interest" description="Disordered" evidence="1">
    <location>
        <begin position="1"/>
        <end position="76"/>
    </location>
</feature>
<gene>
    <name evidence="2" type="ORF">Vafri_20045</name>
</gene>
<accession>A0A8J4BW64</accession>
<sequence>MEESRERRGGPGTSPLAPSCPTSEEGRRLGSAIFGTREHRGGCRTSPHCPSPVPPSVPEASPTLLPSSALAPSLPSPLLRSLTTRSFMDTRRVMIWAERAAKDLYLESEVLLRDKPRA</sequence>
<reference evidence="2" key="1">
    <citation type="journal article" date="2021" name="Proc. Natl. Acad. Sci. U.S.A.">
        <title>Three genomes in the algal genus Volvox reveal the fate of a haploid sex-determining region after a transition to homothallism.</title>
        <authorList>
            <person name="Yamamoto K."/>
            <person name="Hamaji T."/>
            <person name="Kawai-Toyooka H."/>
            <person name="Matsuzaki R."/>
            <person name="Takahashi F."/>
            <person name="Nishimura Y."/>
            <person name="Kawachi M."/>
            <person name="Noguchi H."/>
            <person name="Minakuchi Y."/>
            <person name="Umen J.G."/>
            <person name="Toyoda A."/>
            <person name="Nozaki H."/>
        </authorList>
    </citation>
    <scope>NUCLEOTIDE SEQUENCE</scope>
    <source>
        <strain evidence="2">NIES-3780</strain>
    </source>
</reference>
<organism evidence="2 3">
    <name type="scientific">Volvox africanus</name>
    <dbReference type="NCBI Taxonomy" id="51714"/>
    <lineage>
        <taxon>Eukaryota</taxon>
        <taxon>Viridiplantae</taxon>
        <taxon>Chlorophyta</taxon>
        <taxon>core chlorophytes</taxon>
        <taxon>Chlorophyceae</taxon>
        <taxon>CS clade</taxon>
        <taxon>Chlamydomonadales</taxon>
        <taxon>Volvocaceae</taxon>
        <taxon>Volvox</taxon>
    </lineage>
</organism>